<evidence type="ECO:0000313" key="3">
    <source>
        <dbReference type="Proteomes" id="UP000290218"/>
    </source>
</evidence>
<keyword evidence="1" id="KW-1133">Transmembrane helix</keyword>
<dbReference type="InterPro" id="IPR021952">
    <property type="entry name" value="Flpp3-like"/>
</dbReference>
<dbReference type="Pfam" id="PF12092">
    <property type="entry name" value="DUF3568"/>
    <property type="match status" value="1"/>
</dbReference>
<sequence length="164" mass="17837">MCPPTPPEFNRLLSHKPRELRSGAGMNLDSRRSNQTRPLRLVAVLFLATALPWLTGCVVVAAGAVGAGAVAYVRGELASSVEADLEATYAAAQRALAKLEFAKIDQRKSGLDALLVHRTALDKRVVIQLKKVTDRLTKIEIRVGVVGDQELSLTLLDKIRTELK</sequence>
<keyword evidence="3" id="KW-1185">Reference proteome</keyword>
<gene>
    <name evidence="2" type="ORF">ESB00_01990</name>
</gene>
<evidence type="ECO:0000256" key="1">
    <source>
        <dbReference type="SAM" id="Phobius"/>
    </source>
</evidence>
<feature type="transmembrane region" description="Helical" evidence="1">
    <location>
        <begin position="41"/>
        <end position="73"/>
    </location>
</feature>
<reference evidence="2 3" key="1">
    <citation type="submission" date="2019-01" db="EMBL/GenBank/DDBJ databases">
        <title>Lacunisphaera sp. strain TWA-58.</title>
        <authorList>
            <person name="Chen W.-M."/>
        </authorList>
    </citation>
    <scope>NUCLEOTIDE SEQUENCE [LARGE SCALE GENOMIC DNA]</scope>
    <source>
        <strain evidence="2 3">TWA-58</strain>
    </source>
</reference>
<proteinExistence type="predicted"/>
<dbReference type="EMBL" id="SDHX01000001">
    <property type="protein sequence ID" value="RXK54691.1"/>
    <property type="molecule type" value="Genomic_DNA"/>
</dbReference>
<keyword evidence="1" id="KW-0472">Membrane</keyword>
<dbReference type="Proteomes" id="UP000290218">
    <property type="component" value="Unassembled WGS sequence"/>
</dbReference>
<organism evidence="2 3">
    <name type="scientific">Oleiharenicola lentus</name>
    <dbReference type="NCBI Taxonomy" id="2508720"/>
    <lineage>
        <taxon>Bacteria</taxon>
        <taxon>Pseudomonadati</taxon>
        <taxon>Verrucomicrobiota</taxon>
        <taxon>Opitutia</taxon>
        <taxon>Opitutales</taxon>
        <taxon>Opitutaceae</taxon>
        <taxon>Oleiharenicola</taxon>
    </lineage>
</organism>
<dbReference type="OrthoDB" id="199944at2"/>
<protein>
    <submittedName>
        <fullName evidence="2">DUF3568 family protein</fullName>
    </submittedName>
</protein>
<evidence type="ECO:0000313" key="2">
    <source>
        <dbReference type="EMBL" id="RXK54691.1"/>
    </source>
</evidence>
<comment type="caution">
    <text evidence="2">The sequence shown here is derived from an EMBL/GenBank/DDBJ whole genome shotgun (WGS) entry which is preliminary data.</text>
</comment>
<accession>A0A4Q1C7B0</accession>
<keyword evidence="1" id="KW-0812">Transmembrane</keyword>
<dbReference type="AlphaFoldDB" id="A0A4Q1C7B0"/>
<name>A0A4Q1C7B0_9BACT</name>